<evidence type="ECO:0008006" key="3">
    <source>
        <dbReference type="Google" id="ProtNLM"/>
    </source>
</evidence>
<comment type="caution">
    <text evidence="1">The sequence shown here is derived from an EMBL/GenBank/DDBJ whole genome shotgun (WGS) entry which is preliminary data.</text>
</comment>
<gene>
    <name evidence="1" type="ORF">PR048_031521</name>
</gene>
<protein>
    <recommendedName>
        <fullName evidence="3">DUF5641 domain-containing protein</fullName>
    </recommendedName>
</protein>
<organism evidence="1 2">
    <name type="scientific">Dryococelus australis</name>
    <dbReference type="NCBI Taxonomy" id="614101"/>
    <lineage>
        <taxon>Eukaryota</taxon>
        <taxon>Metazoa</taxon>
        <taxon>Ecdysozoa</taxon>
        <taxon>Arthropoda</taxon>
        <taxon>Hexapoda</taxon>
        <taxon>Insecta</taxon>
        <taxon>Pterygota</taxon>
        <taxon>Neoptera</taxon>
        <taxon>Polyneoptera</taxon>
        <taxon>Phasmatodea</taxon>
        <taxon>Verophasmatodea</taxon>
        <taxon>Anareolatae</taxon>
        <taxon>Phasmatidae</taxon>
        <taxon>Eurycanthinae</taxon>
        <taxon>Dryococelus</taxon>
    </lineage>
</organism>
<dbReference type="Proteomes" id="UP001159363">
    <property type="component" value="Chromosome 14"/>
</dbReference>
<sequence>MIGYTKRCLRKVLRRSQADHGGLNTILISTEDTLNSRRLAQNAECLTPAHFLNGEKMTTIPNGPEPSTERDLTRELRHKQRGLLTTLEKRVPFVIEEVSRNDARPRHTWKRARIEEVRRGRDTKIRGINLRQPDGTMFNQPIQLVILLEVDQDGEDVADL</sequence>
<name>A0ABQ9G8H2_9NEOP</name>
<evidence type="ECO:0000313" key="1">
    <source>
        <dbReference type="EMBL" id="KAJ8867718.1"/>
    </source>
</evidence>
<proteinExistence type="predicted"/>
<evidence type="ECO:0000313" key="2">
    <source>
        <dbReference type="Proteomes" id="UP001159363"/>
    </source>
</evidence>
<accession>A0ABQ9G8H2</accession>
<dbReference type="EMBL" id="JARBHB010000015">
    <property type="protein sequence ID" value="KAJ8867718.1"/>
    <property type="molecule type" value="Genomic_DNA"/>
</dbReference>
<reference evidence="1 2" key="1">
    <citation type="submission" date="2023-02" db="EMBL/GenBank/DDBJ databases">
        <title>LHISI_Scaffold_Assembly.</title>
        <authorList>
            <person name="Stuart O.P."/>
            <person name="Cleave R."/>
            <person name="Magrath M.J.L."/>
            <person name="Mikheyev A.S."/>
        </authorList>
    </citation>
    <scope>NUCLEOTIDE SEQUENCE [LARGE SCALE GENOMIC DNA]</scope>
    <source>
        <strain evidence="1">Daus_M_001</strain>
        <tissue evidence="1">Leg muscle</tissue>
    </source>
</reference>
<keyword evidence="2" id="KW-1185">Reference proteome</keyword>